<dbReference type="PANTHER" id="PTHR45138:SF9">
    <property type="entry name" value="DIGUANYLATE CYCLASE DGCM-RELATED"/>
    <property type="match status" value="1"/>
</dbReference>
<dbReference type="InterPro" id="IPR000014">
    <property type="entry name" value="PAS"/>
</dbReference>
<dbReference type="NCBIfam" id="TIGR00229">
    <property type="entry name" value="sensory_box"/>
    <property type="match status" value="1"/>
</dbReference>
<dbReference type="NCBIfam" id="TIGR00254">
    <property type="entry name" value="GGDEF"/>
    <property type="match status" value="1"/>
</dbReference>
<dbReference type="Proteomes" id="UP000295729">
    <property type="component" value="Unassembled WGS sequence"/>
</dbReference>
<dbReference type="SUPFAM" id="SSF55785">
    <property type="entry name" value="PYP-like sensor domain (PAS domain)"/>
    <property type="match status" value="2"/>
</dbReference>
<dbReference type="Gene3D" id="3.30.450.40">
    <property type="match status" value="2"/>
</dbReference>
<dbReference type="InterPro" id="IPR001610">
    <property type="entry name" value="PAC"/>
</dbReference>
<feature type="domain" description="PAC" evidence="4">
    <location>
        <begin position="362"/>
        <end position="415"/>
    </location>
</feature>
<evidence type="ECO:0000256" key="2">
    <source>
        <dbReference type="ARBA" id="ARBA00012528"/>
    </source>
</evidence>
<dbReference type="SMART" id="SM00086">
    <property type="entry name" value="PAC"/>
    <property type="match status" value="2"/>
</dbReference>
<dbReference type="SUPFAM" id="SSF55781">
    <property type="entry name" value="GAF domain-like"/>
    <property type="match status" value="2"/>
</dbReference>
<evidence type="ECO:0000259" key="4">
    <source>
        <dbReference type="PROSITE" id="PS50113"/>
    </source>
</evidence>
<evidence type="ECO:0000313" key="7">
    <source>
        <dbReference type="Proteomes" id="UP000295729"/>
    </source>
</evidence>
<accession>A0A4R6X5F7</accession>
<organism evidence="6 7">
    <name type="scientific">Marinomonas communis</name>
    <dbReference type="NCBI Taxonomy" id="28254"/>
    <lineage>
        <taxon>Bacteria</taxon>
        <taxon>Pseudomonadati</taxon>
        <taxon>Pseudomonadota</taxon>
        <taxon>Gammaproteobacteria</taxon>
        <taxon>Oceanospirillales</taxon>
        <taxon>Oceanospirillaceae</taxon>
        <taxon>Marinomonas</taxon>
    </lineage>
</organism>
<dbReference type="Pfam" id="PF01590">
    <property type="entry name" value="GAF"/>
    <property type="match status" value="1"/>
</dbReference>
<dbReference type="InterPro" id="IPR000700">
    <property type="entry name" value="PAS-assoc_C"/>
</dbReference>
<dbReference type="RefSeq" id="WP_133563262.1">
    <property type="nucleotide sequence ID" value="NZ_SNZA01000004.1"/>
</dbReference>
<dbReference type="GO" id="GO:0052621">
    <property type="term" value="F:diguanylate cyclase activity"/>
    <property type="evidence" value="ECO:0007669"/>
    <property type="project" value="UniProtKB-EC"/>
</dbReference>
<dbReference type="EC" id="2.7.7.65" evidence="2"/>
<dbReference type="InterPro" id="IPR003018">
    <property type="entry name" value="GAF"/>
</dbReference>
<feature type="domain" description="GGDEF" evidence="5">
    <location>
        <begin position="627"/>
        <end position="757"/>
    </location>
</feature>
<dbReference type="InterPro" id="IPR035965">
    <property type="entry name" value="PAS-like_dom_sf"/>
</dbReference>
<gene>
    <name evidence="6" type="ORF">C8D85_2539</name>
</gene>
<dbReference type="Pfam" id="PF08447">
    <property type="entry name" value="PAS_3"/>
    <property type="match status" value="1"/>
</dbReference>
<comment type="cofactor">
    <cofactor evidence="1">
        <name>Mg(2+)</name>
        <dbReference type="ChEBI" id="CHEBI:18420"/>
    </cofactor>
</comment>
<name>A0A4R6X5F7_9GAMM</name>
<dbReference type="SMART" id="SM00065">
    <property type="entry name" value="GAF"/>
    <property type="match status" value="2"/>
</dbReference>
<dbReference type="SUPFAM" id="SSF55073">
    <property type="entry name" value="Nucleotide cyclase"/>
    <property type="match status" value="1"/>
</dbReference>
<dbReference type="PROSITE" id="PS50113">
    <property type="entry name" value="PAC"/>
    <property type="match status" value="2"/>
</dbReference>
<sequence>MPHPKRQALIDKYGLNQSTDETLNNLISSIAQLFDVPVAMTAIAQKGHFVFQSRYGLDIDTSPLEDALCVLVLNEEKQVVIPDLLEDERYTESHFAEKRPGLRFYAGTPLVIEDVVIGSVCLIDTKPRQLTEQQCATLHQFSSFISDHIALKREHYQLQNEHSLLDNSPAVMLCWRYENGLILQSVTRNSEDVLGLSHEYITTHQQSFESFLTQASQEEFHFMIQNHLSGVETTEIHLELSNTTRRVWIRLLSKAFFDEEGRLLTIQAIATDNTEQRHFEKRLNDANRQMRLLLEASELGTWDYNTETDHTQVNKRWCDIIGVDYEFYDGSSRFWRQRIHPADLQYVNKKIEAHLKGESKVYSEVYRMRHENGSWVWIETYGRVVERDETGRALRLAGTHRDITERKLAEIHQMKQSQLLGFINKARAAYLENHDLSNACQKILPELIDIADSQFAFIGQIVFENNKRRLFIHAISELSWNSASEALVELYKGRKLYFDSFDNLFGETIKTEQTVISNQLGSHPASVGTPKGHPPIYRFMGLPIQLQGEITGMIGLANKFSNYTEQDAEFLKPLRDALAGLFYAVELETARLEAENQLLRMAMTDPLSGLNNRRAFLEYLGSLSQDEISYFVMLDIDYFKSINDRFGHDVGDSVIKQLGSVLKESIPAPHFTARVGGEEFAIVLHEQSTESVTTRLTKLMETIRHTEFALPNKSSVTVSMGVAAYTCDNTSTALTQADKALYKAKENGRDQIAWFEND</sequence>
<dbReference type="SMART" id="SM00267">
    <property type="entry name" value="GGDEF"/>
    <property type="match status" value="1"/>
</dbReference>
<proteinExistence type="predicted"/>
<dbReference type="CDD" id="cd00130">
    <property type="entry name" value="PAS"/>
    <property type="match status" value="1"/>
</dbReference>
<dbReference type="InterPro" id="IPR000160">
    <property type="entry name" value="GGDEF_dom"/>
</dbReference>
<dbReference type="InterPro" id="IPR029787">
    <property type="entry name" value="Nucleotide_cyclase"/>
</dbReference>
<dbReference type="FunFam" id="3.30.70.270:FF:000001">
    <property type="entry name" value="Diguanylate cyclase domain protein"/>
    <property type="match status" value="1"/>
</dbReference>
<feature type="domain" description="PAC" evidence="4">
    <location>
        <begin position="232"/>
        <end position="285"/>
    </location>
</feature>
<dbReference type="OrthoDB" id="9776960at2"/>
<reference evidence="6 7" key="1">
    <citation type="submission" date="2019-03" db="EMBL/GenBank/DDBJ databases">
        <title>Genomic Encyclopedia of Type Strains, Phase IV (KMG-IV): sequencing the most valuable type-strain genomes for metagenomic binning, comparative biology and taxonomic classification.</title>
        <authorList>
            <person name="Goeker M."/>
        </authorList>
    </citation>
    <scope>NUCLEOTIDE SEQUENCE [LARGE SCALE GENOMIC DNA]</scope>
    <source>
        <strain evidence="6 7">DSM 5604</strain>
    </source>
</reference>
<comment type="catalytic activity">
    <reaction evidence="3">
        <text>2 GTP = 3',3'-c-di-GMP + 2 diphosphate</text>
        <dbReference type="Rhea" id="RHEA:24898"/>
        <dbReference type="ChEBI" id="CHEBI:33019"/>
        <dbReference type="ChEBI" id="CHEBI:37565"/>
        <dbReference type="ChEBI" id="CHEBI:58805"/>
        <dbReference type="EC" id="2.7.7.65"/>
    </reaction>
</comment>
<dbReference type="Gene3D" id="3.30.70.270">
    <property type="match status" value="1"/>
</dbReference>
<comment type="caution">
    <text evidence="6">The sequence shown here is derived from an EMBL/GenBank/DDBJ whole genome shotgun (WGS) entry which is preliminary data.</text>
</comment>
<dbReference type="EMBL" id="SNZA01000004">
    <property type="protein sequence ID" value="TDR12504.1"/>
    <property type="molecule type" value="Genomic_DNA"/>
</dbReference>
<dbReference type="InterPro" id="IPR050469">
    <property type="entry name" value="Diguanylate_Cyclase"/>
</dbReference>
<evidence type="ECO:0000256" key="1">
    <source>
        <dbReference type="ARBA" id="ARBA00001946"/>
    </source>
</evidence>
<dbReference type="SMART" id="SM00091">
    <property type="entry name" value="PAS"/>
    <property type="match status" value="2"/>
</dbReference>
<dbReference type="CDD" id="cd01949">
    <property type="entry name" value="GGDEF"/>
    <property type="match status" value="1"/>
</dbReference>
<evidence type="ECO:0000256" key="3">
    <source>
        <dbReference type="ARBA" id="ARBA00034247"/>
    </source>
</evidence>
<dbReference type="PROSITE" id="PS50887">
    <property type="entry name" value="GGDEF"/>
    <property type="match status" value="1"/>
</dbReference>
<evidence type="ECO:0000313" key="6">
    <source>
        <dbReference type="EMBL" id="TDR12504.1"/>
    </source>
</evidence>
<dbReference type="InterPro" id="IPR013655">
    <property type="entry name" value="PAS_fold_3"/>
</dbReference>
<keyword evidence="7" id="KW-1185">Reference proteome</keyword>
<dbReference type="InterPro" id="IPR029016">
    <property type="entry name" value="GAF-like_dom_sf"/>
</dbReference>
<protein>
    <recommendedName>
        <fullName evidence="2">diguanylate cyclase</fullName>
        <ecNumber evidence="2">2.7.7.65</ecNumber>
    </recommendedName>
</protein>
<evidence type="ECO:0000259" key="5">
    <source>
        <dbReference type="PROSITE" id="PS50887"/>
    </source>
</evidence>
<dbReference type="InterPro" id="IPR043128">
    <property type="entry name" value="Rev_trsase/Diguanyl_cyclase"/>
</dbReference>
<dbReference type="AlphaFoldDB" id="A0A4R6X5F7"/>
<dbReference type="Pfam" id="PF00990">
    <property type="entry name" value="GGDEF"/>
    <property type="match status" value="1"/>
</dbReference>
<dbReference type="Gene3D" id="3.30.450.20">
    <property type="entry name" value="PAS domain"/>
    <property type="match status" value="2"/>
</dbReference>
<dbReference type="Pfam" id="PF13185">
    <property type="entry name" value="GAF_2"/>
    <property type="match status" value="1"/>
</dbReference>
<dbReference type="PANTHER" id="PTHR45138">
    <property type="entry name" value="REGULATORY COMPONENTS OF SENSORY TRANSDUCTION SYSTEM"/>
    <property type="match status" value="1"/>
</dbReference>